<dbReference type="GO" id="GO:0005737">
    <property type="term" value="C:cytoplasm"/>
    <property type="evidence" value="ECO:0007669"/>
    <property type="project" value="TreeGrafter"/>
</dbReference>
<name>Q7MMP1_VIBVY</name>
<dbReference type="eggNOG" id="COG0327">
    <property type="taxonomic scope" value="Bacteria"/>
</dbReference>
<reference evidence="5 6" key="1">
    <citation type="journal article" date="2003" name="Genome Res.">
        <title>Comparative genome analysis of Vibrio vulnificus, a marine pathogen.</title>
        <authorList>
            <person name="Chen C.Y."/>
            <person name="Wu K.M."/>
            <person name="Chang Y.C."/>
            <person name="Chang C.H."/>
            <person name="Tsai H.C."/>
            <person name="Liao T.L."/>
            <person name="Liu Y.M."/>
            <person name="Chen H.J."/>
            <person name="Shen A.B."/>
            <person name="Li J.C."/>
            <person name="Su T.L."/>
            <person name="Shao C.P."/>
            <person name="Lee C.T."/>
            <person name="Hor L.I."/>
            <person name="Tsai S.F."/>
        </authorList>
    </citation>
    <scope>NUCLEOTIDE SEQUENCE [LARGE SCALE GENOMIC DNA]</scope>
    <source>
        <strain evidence="5 6">YJ016</strain>
    </source>
</reference>
<proteinExistence type="inferred from homology"/>
<evidence type="ECO:0000256" key="1">
    <source>
        <dbReference type="ARBA" id="ARBA00006964"/>
    </source>
</evidence>
<dbReference type="InterPro" id="IPR002678">
    <property type="entry name" value="DUF34/NIF3"/>
</dbReference>
<evidence type="ECO:0000313" key="6">
    <source>
        <dbReference type="Proteomes" id="UP000002675"/>
    </source>
</evidence>
<feature type="binding site" evidence="4">
    <location>
        <position position="251"/>
    </location>
    <ligand>
        <name>a divalent metal cation</name>
        <dbReference type="ChEBI" id="CHEBI:60240"/>
        <label>1</label>
    </ligand>
</feature>
<dbReference type="PANTHER" id="PTHR13799:SF14">
    <property type="entry name" value="GTP CYCLOHYDROLASE 1 TYPE 2 HOMOLOG"/>
    <property type="match status" value="1"/>
</dbReference>
<dbReference type="AlphaFoldDB" id="Q7MMP1"/>
<dbReference type="SUPFAM" id="SSF102705">
    <property type="entry name" value="NIF3 (NGG1p interacting factor 3)-like"/>
    <property type="match status" value="1"/>
</dbReference>
<dbReference type="PANTHER" id="PTHR13799">
    <property type="entry name" value="NGG1 INTERACTING FACTOR 3"/>
    <property type="match status" value="1"/>
</dbReference>
<organism evidence="5 6">
    <name type="scientific">Vibrio vulnificus (strain YJ016)</name>
    <dbReference type="NCBI Taxonomy" id="196600"/>
    <lineage>
        <taxon>Bacteria</taxon>
        <taxon>Pseudomonadati</taxon>
        <taxon>Pseudomonadota</taxon>
        <taxon>Gammaproteobacteria</taxon>
        <taxon>Vibrionales</taxon>
        <taxon>Vibrionaceae</taxon>
        <taxon>Vibrio</taxon>
    </lineage>
</organism>
<evidence type="ECO:0000256" key="3">
    <source>
        <dbReference type="ARBA" id="ARBA00022723"/>
    </source>
</evidence>
<evidence type="ECO:0000256" key="4">
    <source>
        <dbReference type="PIRSR" id="PIRSR602678-1"/>
    </source>
</evidence>
<dbReference type="STRING" id="672.VV93_v1c09490"/>
<comment type="similarity">
    <text evidence="1">Belongs to the GTP cyclohydrolase I type 2/NIF3 family.</text>
</comment>
<accession>Q7MMP1</accession>
<keyword evidence="3 4" id="KW-0479">Metal-binding</keyword>
<protein>
    <recommendedName>
        <fullName evidence="2">GTP cyclohydrolase 1 type 2 homolog</fullName>
    </recommendedName>
</protein>
<dbReference type="KEGG" id="vvy:VV1026"/>
<dbReference type="FunFam" id="3.40.1390.30:FF:000002">
    <property type="entry name" value="Nif3-like dinuclear metal center protein"/>
    <property type="match status" value="1"/>
</dbReference>
<feature type="binding site" evidence="4">
    <location>
        <position position="91"/>
    </location>
    <ligand>
        <name>a divalent metal cation</name>
        <dbReference type="ChEBI" id="CHEBI:60240"/>
        <label>1</label>
    </ligand>
</feature>
<evidence type="ECO:0000256" key="2">
    <source>
        <dbReference type="ARBA" id="ARBA00022112"/>
    </source>
</evidence>
<dbReference type="GO" id="GO:0046872">
    <property type="term" value="F:metal ion binding"/>
    <property type="evidence" value="ECO:0007669"/>
    <property type="project" value="UniProtKB-KW"/>
</dbReference>
<dbReference type="InterPro" id="IPR036069">
    <property type="entry name" value="DUF34/NIF3_sf"/>
</dbReference>
<gene>
    <name evidence="5" type="ordered locus">VV1026</name>
</gene>
<feature type="binding site" evidence="4">
    <location>
        <position position="90"/>
    </location>
    <ligand>
        <name>a divalent metal cation</name>
        <dbReference type="ChEBI" id="CHEBI:60240"/>
        <label>1</label>
    </ligand>
</feature>
<evidence type="ECO:0000313" key="5">
    <source>
        <dbReference type="EMBL" id="BAC93790.1"/>
    </source>
</evidence>
<dbReference type="HOGENOM" id="CLU_037423_3_0_6"/>
<dbReference type="Pfam" id="PF01784">
    <property type="entry name" value="DUF34_NIF3"/>
    <property type="match status" value="1"/>
</dbReference>
<sequence length="279" mass="31001">MLEVGSDIVLPTSLSIHFACNLSLESKMNNLELEKILNEKLTPQLIKDYCPNGLQIEGSETIKKIITGVTASQALIDKAVELNADALLVHHGYFWKGEAEPIRGMKGKRVRTLIKNDLNLFAYHLPLDIHPELGNNAELARLLEIKVEGGLEGHPQSVAMFGRLKQPLTGAEFAQKIASALNREPLHIAPENRHKMIETVGWCTGGGQDYIELAAQHGLDAFISGEISERTTYSARELDIHYYAAGHHATERYGIKALGEWLVQQHQLDVEFIDIDNPV</sequence>
<dbReference type="Gene3D" id="3.40.1390.30">
    <property type="entry name" value="NIF3 (NGG1p interacting factor 3)-like"/>
    <property type="match status" value="2"/>
</dbReference>
<dbReference type="Proteomes" id="UP000002675">
    <property type="component" value="Chromosome I"/>
</dbReference>
<dbReference type="EMBL" id="BA000037">
    <property type="protein sequence ID" value="BAC93790.1"/>
    <property type="molecule type" value="Genomic_DNA"/>
</dbReference>
<feature type="binding site" evidence="4">
    <location>
        <position position="247"/>
    </location>
    <ligand>
        <name>a divalent metal cation</name>
        <dbReference type="ChEBI" id="CHEBI:60240"/>
        <label>1</label>
    </ligand>
</feature>
<feature type="binding site" evidence="4">
    <location>
        <position position="128"/>
    </location>
    <ligand>
        <name>a divalent metal cation</name>
        <dbReference type="ChEBI" id="CHEBI:60240"/>
        <label>1</label>
    </ligand>
</feature>
<dbReference type="NCBIfam" id="TIGR00486">
    <property type="entry name" value="YbgI_SA1388"/>
    <property type="match status" value="1"/>
</dbReference>